<dbReference type="GO" id="GO:0005737">
    <property type="term" value="C:cytoplasm"/>
    <property type="evidence" value="ECO:0007669"/>
    <property type="project" value="TreeGrafter"/>
</dbReference>
<dbReference type="RefSeq" id="WP_122211594.1">
    <property type="nucleotide sequence ID" value="NZ_RDCH01000071.1"/>
</dbReference>
<dbReference type="SUPFAM" id="SSF51430">
    <property type="entry name" value="NAD(P)-linked oxidoreductase"/>
    <property type="match status" value="1"/>
</dbReference>
<proteinExistence type="predicted"/>
<dbReference type="Proteomes" id="UP000281061">
    <property type="component" value="Unassembled WGS sequence"/>
</dbReference>
<dbReference type="Gene3D" id="3.20.20.100">
    <property type="entry name" value="NADP-dependent oxidoreductase domain"/>
    <property type="match status" value="1"/>
</dbReference>
<protein>
    <submittedName>
        <fullName evidence="3">Aldo/keto reductase</fullName>
    </submittedName>
</protein>
<dbReference type="InterPro" id="IPR020471">
    <property type="entry name" value="AKR"/>
</dbReference>
<dbReference type="AlphaFoldDB" id="A0AB37RKM9"/>
<dbReference type="InterPro" id="IPR050791">
    <property type="entry name" value="Aldo-Keto_reductase"/>
</dbReference>
<gene>
    <name evidence="3" type="ORF">D6U17_01615</name>
</gene>
<dbReference type="InterPro" id="IPR023210">
    <property type="entry name" value="NADP_OxRdtase_dom"/>
</dbReference>
<evidence type="ECO:0000313" key="3">
    <source>
        <dbReference type="EMBL" id="RMW57090.1"/>
    </source>
</evidence>
<dbReference type="CDD" id="cd19078">
    <property type="entry name" value="AKR_AKR13C1_2"/>
    <property type="match status" value="1"/>
</dbReference>
<comment type="caution">
    <text evidence="3">The sequence shown here is derived from an EMBL/GenBank/DDBJ whole genome shotgun (WGS) entry which is preliminary data.</text>
</comment>
<accession>A0AB37RKM9</accession>
<feature type="domain" description="NADP-dependent oxidoreductase" evidence="2">
    <location>
        <begin position="14"/>
        <end position="312"/>
    </location>
</feature>
<name>A0AB37RKM9_LACPE</name>
<evidence type="ECO:0000259" key="2">
    <source>
        <dbReference type="Pfam" id="PF00248"/>
    </source>
</evidence>
<dbReference type="PROSITE" id="PS51257">
    <property type="entry name" value="PROKAR_LIPOPROTEIN"/>
    <property type="match status" value="1"/>
</dbReference>
<dbReference type="PANTHER" id="PTHR43625:SF77">
    <property type="entry name" value="ALDO-KETO REDUCTASE"/>
    <property type="match status" value="1"/>
</dbReference>
<keyword evidence="1" id="KW-0560">Oxidoreductase</keyword>
<organism evidence="3 4">
    <name type="scientific">Lactiplantibacillus pentosus</name>
    <name type="common">Lactobacillus pentosus</name>
    <dbReference type="NCBI Taxonomy" id="1589"/>
    <lineage>
        <taxon>Bacteria</taxon>
        <taxon>Bacillati</taxon>
        <taxon>Bacillota</taxon>
        <taxon>Bacilli</taxon>
        <taxon>Lactobacillales</taxon>
        <taxon>Lactobacillaceae</taxon>
        <taxon>Lactiplantibacillus</taxon>
    </lineage>
</organism>
<dbReference type="Pfam" id="PF00248">
    <property type="entry name" value="Aldo_ket_red"/>
    <property type="match status" value="1"/>
</dbReference>
<evidence type="ECO:0000256" key="1">
    <source>
        <dbReference type="ARBA" id="ARBA00023002"/>
    </source>
</evidence>
<dbReference type="EMBL" id="RDCL01000019">
    <property type="protein sequence ID" value="RMW57090.1"/>
    <property type="molecule type" value="Genomic_DNA"/>
</dbReference>
<evidence type="ECO:0000313" key="4">
    <source>
        <dbReference type="Proteomes" id="UP000281061"/>
    </source>
</evidence>
<reference evidence="3 4" key="1">
    <citation type="submission" date="2018-10" db="EMBL/GenBank/DDBJ databases">
        <title>Genome sequences of five Lactobacillus pentosus strains isolated from brines of traditionally fermented spanish-style green table olives and differences between them.</title>
        <authorList>
            <person name="Jimenez Diaz R."/>
        </authorList>
    </citation>
    <scope>NUCLEOTIDE SEQUENCE [LARGE SCALE GENOMIC DNA]</scope>
    <source>
        <strain evidence="3 4">IG8</strain>
    </source>
</reference>
<dbReference type="PRINTS" id="PR00069">
    <property type="entry name" value="ALDKETRDTASE"/>
</dbReference>
<dbReference type="GO" id="GO:0016491">
    <property type="term" value="F:oxidoreductase activity"/>
    <property type="evidence" value="ECO:0007669"/>
    <property type="project" value="UniProtKB-KW"/>
</dbReference>
<dbReference type="InterPro" id="IPR036812">
    <property type="entry name" value="NAD(P)_OxRdtase_dom_sf"/>
</dbReference>
<dbReference type="PANTHER" id="PTHR43625">
    <property type="entry name" value="AFLATOXIN B1 ALDEHYDE REDUCTASE"/>
    <property type="match status" value="1"/>
</dbReference>
<sequence length="329" mass="36753">METRTLGKNLNVTAIGLGCMGFSHGYGKPTDVDEAAKTIRAAYDRGYRFFDTAEIYQGTNPDGSTNYNEELVGKALHDVRDQVVIATKFGIAAHEGTKIKVDSSPEMIRKSVDGSLKRLDTDHIDLYYQHRIDPNVEPETVAMVMKELIDEGKITHWGISEANEEYLRRANAVCKVTAVQNRYSMMYREYEDLFPVLEELNIGLVAFSPLANGLLTGQIKQSSFSDNDLRNKMPQFTPEALKKNEELLELLGKIATDHDATPAQISLAWMINKKPYIVPIPGSRHLNRIEDNLKAAQIKMTADEVAQIDEALDAVPMSDVFGGTKIEKK</sequence>